<proteinExistence type="predicted"/>
<dbReference type="EMBL" id="CM047897">
    <property type="protein sequence ID" value="KAJ0111088.1"/>
    <property type="molecule type" value="Genomic_DNA"/>
</dbReference>
<accession>A0ACC1C612</accession>
<gene>
    <name evidence="1" type="ORF">Patl1_03012</name>
</gene>
<evidence type="ECO:0000313" key="2">
    <source>
        <dbReference type="Proteomes" id="UP001164250"/>
    </source>
</evidence>
<reference evidence="2" key="1">
    <citation type="journal article" date="2023" name="G3 (Bethesda)">
        <title>Genome assembly and association tests identify interacting loci associated with vigor, precocity, and sex in interspecific pistachio rootstocks.</title>
        <authorList>
            <person name="Palmer W."/>
            <person name="Jacygrad E."/>
            <person name="Sagayaradj S."/>
            <person name="Cavanaugh K."/>
            <person name="Han R."/>
            <person name="Bertier L."/>
            <person name="Beede B."/>
            <person name="Kafkas S."/>
            <person name="Golino D."/>
            <person name="Preece J."/>
            <person name="Michelmore R."/>
        </authorList>
    </citation>
    <scope>NUCLEOTIDE SEQUENCE [LARGE SCALE GENOMIC DNA]</scope>
</reference>
<keyword evidence="2" id="KW-1185">Reference proteome</keyword>
<protein>
    <submittedName>
        <fullName evidence="1">Uncharacterized protein</fullName>
    </submittedName>
</protein>
<organism evidence="1 2">
    <name type="scientific">Pistacia atlantica</name>
    <dbReference type="NCBI Taxonomy" id="434234"/>
    <lineage>
        <taxon>Eukaryota</taxon>
        <taxon>Viridiplantae</taxon>
        <taxon>Streptophyta</taxon>
        <taxon>Embryophyta</taxon>
        <taxon>Tracheophyta</taxon>
        <taxon>Spermatophyta</taxon>
        <taxon>Magnoliopsida</taxon>
        <taxon>eudicotyledons</taxon>
        <taxon>Gunneridae</taxon>
        <taxon>Pentapetalae</taxon>
        <taxon>rosids</taxon>
        <taxon>malvids</taxon>
        <taxon>Sapindales</taxon>
        <taxon>Anacardiaceae</taxon>
        <taxon>Pistacia</taxon>
    </lineage>
</organism>
<sequence length="338" mass="37947">MATSAKTSFELLLLLILSSSSNQLRGGVPGEFAGLHLIQHIDLSENSFIDGKLPRNLGKLCHLRVLDLSFNKISGEMTEFTDGLSNCTNCRLEYLHLGYNILGGNIPNSLGYLRNLKHLLLHKNPFSGSIPDSIGNLSSLEEFYLSENGMKGTIPASLGQLSSLVVLDIKYNQWEGVITEAHFSNLTSLKELSIVQSYSNITLVFNVSSEWIPTFKLKYLNLKSCLVGPKFPRWLSNQNELYYVAIWHANISDTIPDWFWKLDLFLDVLDFSYNQLNGTIPNTIKFGPNAIVFLNYNRFTGPLPVFSSNVTSFHLDNNFFSGPIPEDFGERNAHVVRC</sequence>
<name>A0ACC1C612_9ROSI</name>
<evidence type="ECO:0000313" key="1">
    <source>
        <dbReference type="EMBL" id="KAJ0111088.1"/>
    </source>
</evidence>
<comment type="caution">
    <text evidence="1">The sequence shown here is derived from an EMBL/GenBank/DDBJ whole genome shotgun (WGS) entry which is preliminary data.</text>
</comment>
<dbReference type="Proteomes" id="UP001164250">
    <property type="component" value="Chromosome 1"/>
</dbReference>